<dbReference type="Proteomes" id="UP001164746">
    <property type="component" value="Chromosome 4"/>
</dbReference>
<protein>
    <recommendedName>
        <fullName evidence="3">Ribosomal protein L36</fullName>
    </recommendedName>
</protein>
<dbReference type="EMBL" id="CP111015">
    <property type="protein sequence ID" value="WAR01854.1"/>
    <property type="molecule type" value="Genomic_DNA"/>
</dbReference>
<organism evidence="1 2">
    <name type="scientific">Mya arenaria</name>
    <name type="common">Soft-shell clam</name>
    <dbReference type="NCBI Taxonomy" id="6604"/>
    <lineage>
        <taxon>Eukaryota</taxon>
        <taxon>Metazoa</taxon>
        <taxon>Spiralia</taxon>
        <taxon>Lophotrochozoa</taxon>
        <taxon>Mollusca</taxon>
        <taxon>Bivalvia</taxon>
        <taxon>Autobranchia</taxon>
        <taxon>Heteroconchia</taxon>
        <taxon>Euheterodonta</taxon>
        <taxon>Imparidentia</taxon>
        <taxon>Neoheterodontei</taxon>
        <taxon>Myida</taxon>
        <taxon>Myoidea</taxon>
        <taxon>Myidae</taxon>
        <taxon>Mya</taxon>
    </lineage>
</organism>
<evidence type="ECO:0000313" key="1">
    <source>
        <dbReference type="EMBL" id="WAR01854.1"/>
    </source>
</evidence>
<proteinExistence type="predicted"/>
<sequence>MCVLGQRSLWGLVARPRIQKNIRVLRHRRECRQCGWV</sequence>
<evidence type="ECO:0008006" key="3">
    <source>
        <dbReference type="Google" id="ProtNLM"/>
    </source>
</evidence>
<reference evidence="1" key="1">
    <citation type="submission" date="2022-11" db="EMBL/GenBank/DDBJ databases">
        <title>Centuries of genome instability and evolution in soft-shell clam transmissible cancer (bioRxiv).</title>
        <authorList>
            <person name="Hart S.F.M."/>
            <person name="Yonemitsu M.A."/>
            <person name="Giersch R.M."/>
            <person name="Beal B.F."/>
            <person name="Arriagada G."/>
            <person name="Davis B.W."/>
            <person name="Ostrander E.A."/>
            <person name="Goff S.P."/>
            <person name="Metzger M.J."/>
        </authorList>
    </citation>
    <scope>NUCLEOTIDE SEQUENCE</scope>
    <source>
        <strain evidence="1">MELC-2E11</strain>
        <tissue evidence="1">Siphon/mantle</tissue>
    </source>
</reference>
<keyword evidence="2" id="KW-1185">Reference proteome</keyword>
<gene>
    <name evidence="1" type="ORF">MAR_008412</name>
</gene>
<evidence type="ECO:0000313" key="2">
    <source>
        <dbReference type="Proteomes" id="UP001164746"/>
    </source>
</evidence>
<accession>A0ABY7DXW1</accession>
<name>A0ABY7DXW1_MYAAR</name>